<dbReference type="RefSeq" id="XP_005708322.1">
    <property type="nucleotide sequence ID" value="XM_005708265.1"/>
</dbReference>
<keyword evidence="2" id="KW-1185">Reference proteome</keyword>
<dbReference type="GeneID" id="17090423"/>
<dbReference type="KEGG" id="gsl:Gasu_08800"/>
<accession>M2XNQ1</accession>
<dbReference type="Proteomes" id="UP000030680">
    <property type="component" value="Unassembled WGS sequence"/>
</dbReference>
<reference evidence="2" key="1">
    <citation type="journal article" date="2013" name="Science">
        <title>Gene transfer from bacteria and archaea facilitated evolution of an extremophilic eukaryote.</title>
        <authorList>
            <person name="Schonknecht G."/>
            <person name="Chen W.H."/>
            <person name="Ternes C.M."/>
            <person name="Barbier G.G."/>
            <person name="Shrestha R.P."/>
            <person name="Stanke M."/>
            <person name="Brautigam A."/>
            <person name="Baker B.J."/>
            <person name="Banfield J.F."/>
            <person name="Garavito R.M."/>
            <person name="Carr K."/>
            <person name="Wilkerson C."/>
            <person name="Rensing S.A."/>
            <person name="Gagneul D."/>
            <person name="Dickenson N.E."/>
            <person name="Oesterhelt C."/>
            <person name="Lercher M.J."/>
            <person name="Weber A.P."/>
        </authorList>
    </citation>
    <scope>NUCLEOTIDE SEQUENCE [LARGE SCALE GENOMIC DNA]</scope>
    <source>
        <strain evidence="2">074W</strain>
    </source>
</reference>
<sequence>MNRFHTSLVSPSDNNKAFCFSRSTGAITKNNGSQNLAKVSFISKMVAPIRIEKITMDSCIFCALYYAK</sequence>
<gene>
    <name evidence="1" type="ORF">Gasu_08800</name>
</gene>
<name>M2XNQ1_GALSU</name>
<organism evidence="1 2">
    <name type="scientific">Galdieria sulphuraria</name>
    <name type="common">Red alga</name>
    <dbReference type="NCBI Taxonomy" id="130081"/>
    <lineage>
        <taxon>Eukaryota</taxon>
        <taxon>Rhodophyta</taxon>
        <taxon>Bangiophyceae</taxon>
        <taxon>Galdieriales</taxon>
        <taxon>Galdieriaceae</taxon>
        <taxon>Galdieria</taxon>
    </lineage>
</organism>
<evidence type="ECO:0000313" key="2">
    <source>
        <dbReference type="Proteomes" id="UP000030680"/>
    </source>
</evidence>
<dbReference type="AlphaFoldDB" id="M2XNQ1"/>
<dbReference type="EMBL" id="KB454489">
    <property type="protein sequence ID" value="EME31802.1"/>
    <property type="molecule type" value="Genomic_DNA"/>
</dbReference>
<dbReference type="Gramene" id="EME31802">
    <property type="protein sequence ID" value="EME31802"/>
    <property type="gene ID" value="Gasu_08800"/>
</dbReference>
<protein>
    <submittedName>
        <fullName evidence="1">Uncharacterized protein</fullName>
    </submittedName>
</protein>
<proteinExistence type="predicted"/>
<evidence type="ECO:0000313" key="1">
    <source>
        <dbReference type="EMBL" id="EME31802.1"/>
    </source>
</evidence>